<reference evidence="2" key="1">
    <citation type="submission" date="2023-03" db="EMBL/GenBank/DDBJ databases">
        <title>MT1 and MT2 Draft Genomes of Novel Species.</title>
        <authorList>
            <person name="Venkateswaran K."/>
        </authorList>
    </citation>
    <scope>NUCLEOTIDE SEQUENCE</scope>
    <source>
        <strain evidence="2">F6_3S_P_1C</strain>
    </source>
</reference>
<dbReference type="EMBL" id="JAROCD010000011">
    <property type="protein sequence ID" value="MDN4603947.1"/>
    <property type="molecule type" value="Genomic_DNA"/>
</dbReference>
<evidence type="ECO:0000313" key="3">
    <source>
        <dbReference type="Proteomes" id="UP001174205"/>
    </source>
</evidence>
<evidence type="ECO:0000313" key="2">
    <source>
        <dbReference type="EMBL" id="MDN4603947.1"/>
    </source>
</evidence>
<feature type="transmembrane region" description="Helical" evidence="1">
    <location>
        <begin position="126"/>
        <end position="143"/>
    </location>
</feature>
<keyword evidence="1" id="KW-1133">Transmembrane helix</keyword>
<dbReference type="Proteomes" id="UP001174205">
    <property type="component" value="Unassembled WGS sequence"/>
</dbReference>
<evidence type="ECO:0000256" key="1">
    <source>
        <dbReference type="SAM" id="Phobius"/>
    </source>
</evidence>
<organism evidence="2 3">
    <name type="scientific">Paenibacillus vandeheii</name>
    <dbReference type="NCBI Taxonomy" id="3035917"/>
    <lineage>
        <taxon>Bacteria</taxon>
        <taxon>Bacillati</taxon>
        <taxon>Bacillota</taxon>
        <taxon>Bacilli</taxon>
        <taxon>Bacillales</taxon>
        <taxon>Paenibacillaceae</taxon>
        <taxon>Paenibacillus</taxon>
    </lineage>
</organism>
<feature type="transmembrane region" description="Helical" evidence="1">
    <location>
        <begin position="196"/>
        <end position="215"/>
    </location>
</feature>
<protein>
    <submittedName>
        <fullName evidence="2">Uncharacterized protein</fullName>
    </submittedName>
</protein>
<sequence>MTYGLQVAISLVLSTLEITTIFILTFVLFRFNIKRYFMSMLLIGAVLSYCSYEIREGFQLPLLFDTGFQVLAIFLTFRFIFRVGYFYSFAMTIKGVALYMVINYLASKLILFSIEDATSALHISSYILQVSSVLCGLLVSFLMRRFNIGFSYVPFSYKERVIYKGVNKQILFTGMLAILAFLASLISIYFHLDTMLLVSMVVMLLLFIVMMRLSYVKEYNESHEGVDVNIYED</sequence>
<keyword evidence="3" id="KW-1185">Reference proteome</keyword>
<feature type="transmembrane region" description="Helical" evidence="1">
    <location>
        <begin position="170"/>
        <end position="190"/>
    </location>
</feature>
<accession>A0ABT8JHL1</accession>
<name>A0ABT8JHL1_9BACL</name>
<dbReference type="RefSeq" id="WP_024630930.1">
    <property type="nucleotide sequence ID" value="NZ_JAROCD010000011.1"/>
</dbReference>
<keyword evidence="1" id="KW-0472">Membrane</keyword>
<feature type="transmembrane region" description="Helical" evidence="1">
    <location>
        <begin position="66"/>
        <end position="84"/>
    </location>
</feature>
<keyword evidence="1" id="KW-0812">Transmembrane</keyword>
<gene>
    <name evidence="2" type="ORF">P5G61_22080</name>
</gene>
<proteinExistence type="predicted"/>
<comment type="caution">
    <text evidence="2">The sequence shown here is derived from an EMBL/GenBank/DDBJ whole genome shotgun (WGS) entry which is preliminary data.</text>
</comment>
<feature type="transmembrane region" description="Helical" evidence="1">
    <location>
        <begin position="6"/>
        <end position="29"/>
    </location>
</feature>